<evidence type="ECO:0000313" key="1">
    <source>
        <dbReference type="EMBL" id="SEB65008.1"/>
    </source>
</evidence>
<sequence length="363" mass="40789">MKTSLLTEHDDLFVHQSQLPLAQPATTDPRFFERCYFNVHDQQGDFSLCIGLGSYPNLNTMDGFAVGVTKSDTQQHNARFFRELHGDPARLEVGALRLDVVEPMSRWRLRMGPNPYNIEFELEMHARFDPWDTRLRAIHEGVLVWDYATFVQATTYSGQIRIGDRVFESDDFSGCRDRSFGLRPVGGVPLPAGAKVPHGAHYWLNPQFVDSSYFVLYMETNSGEPLLIEGGIRGGKYDGRRFVALEHDLKLRDGIRIHREGTFRLTDDAGHVHELHTQAALPGLYLLGGGYFGSQGKPLGDLTEGDKYDVTSDDPKVLGQYLADYGADQPGLFTLSETGEQGYGMLEYQLGHDLERYPANGLH</sequence>
<dbReference type="AlphaFoldDB" id="A0A1H4L3M8"/>
<accession>A0A1H4L3M8</accession>
<gene>
    <name evidence="1" type="ORF">SAMN04490239_1057</name>
</gene>
<dbReference type="RefSeq" id="WP_072946436.1">
    <property type="nucleotide sequence ID" value="NZ_FNSV01000005.1"/>
</dbReference>
<evidence type="ECO:0000313" key="2">
    <source>
        <dbReference type="Proteomes" id="UP000183561"/>
    </source>
</evidence>
<reference evidence="2" key="1">
    <citation type="submission" date="2016-10" db="EMBL/GenBank/DDBJ databases">
        <authorList>
            <person name="Varghese N."/>
            <person name="Submissions S."/>
        </authorList>
    </citation>
    <scope>NUCLEOTIDE SEQUENCE [LARGE SCALE GENOMIC DNA]</scope>
    <source>
        <strain evidence="2">DSM 44498</strain>
    </source>
</reference>
<proteinExistence type="predicted"/>
<dbReference type="Proteomes" id="UP000183561">
    <property type="component" value="Unassembled WGS sequence"/>
</dbReference>
<dbReference type="OrthoDB" id="333076at2"/>
<organism evidence="1 2">
    <name type="scientific">Rhodococcus koreensis</name>
    <dbReference type="NCBI Taxonomy" id="99653"/>
    <lineage>
        <taxon>Bacteria</taxon>
        <taxon>Bacillati</taxon>
        <taxon>Actinomycetota</taxon>
        <taxon>Actinomycetes</taxon>
        <taxon>Mycobacteriales</taxon>
        <taxon>Nocardiaceae</taxon>
        <taxon>Rhodococcus</taxon>
    </lineage>
</organism>
<protein>
    <submittedName>
        <fullName evidence="1">Uncharacterized protein</fullName>
    </submittedName>
</protein>
<name>A0A1H4L3M8_9NOCA</name>
<dbReference type="EMBL" id="FNSV01000005">
    <property type="protein sequence ID" value="SEB65008.1"/>
    <property type="molecule type" value="Genomic_DNA"/>
</dbReference>
<keyword evidence="2" id="KW-1185">Reference proteome</keyword>